<keyword evidence="2" id="KW-1185">Reference proteome</keyword>
<gene>
    <name evidence="3" type="primary">LOC106807655</name>
</gene>
<dbReference type="InterPro" id="IPR013761">
    <property type="entry name" value="SAM/pointed_sf"/>
</dbReference>
<accession>A0ABM1E033</accession>
<dbReference type="Pfam" id="PF00536">
    <property type="entry name" value="SAM_1"/>
    <property type="match status" value="1"/>
</dbReference>
<dbReference type="Gene3D" id="1.10.150.50">
    <property type="entry name" value="Transcription Factor, Ets-1"/>
    <property type="match status" value="1"/>
</dbReference>
<evidence type="ECO:0000259" key="1">
    <source>
        <dbReference type="PROSITE" id="PS50105"/>
    </source>
</evidence>
<dbReference type="PANTHER" id="PTHR46829:SF1">
    <property type="entry name" value="STERILE ALPHA MOTIF DOMAIN-CONTAINING PROTEIN 15"/>
    <property type="match status" value="1"/>
</dbReference>
<dbReference type="PROSITE" id="PS50105">
    <property type="entry name" value="SAM_DOMAIN"/>
    <property type="match status" value="1"/>
</dbReference>
<sequence>MSYLKRNSIKGQEQEPNYEDFVPECIIWSCREVADWISKLGYPEYTETFLANFINGRKLILMDSSHFSQLGIIDFQHIKALSLAVRKLLGIEEPNANRSICLPERHPLCLFLLSKARTGEEANRLTYTNFIMDNKLVHS</sequence>
<evidence type="ECO:0000313" key="3">
    <source>
        <dbReference type="RefSeq" id="XP_014665554.1"/>
    </source>
</evidence>
<dbReference type="GeneID" id="106807655"/>
<organism evidence="2 3">
    <name type="scientific">Priapulus caudatus</name>
    <name type="common">Priapulid worm</name>
    <dbReference type="NCBI Taxonomy" id="37621"/>
    <lineage>
        <taxon>Eukaryota</taxon>
        <taxon>Metazoa</taxon>
        <taxon>Ecdysozoa</taxon>
        <taxon>Scalidophora</taxon>
        <taxon>Priapulida</taxon>
        <taxon>Priapulimorpha</taxon>
        <taxon>Priapulimorphida</taxon>
        <taxon>Priapulidae</taxon>
        <taxon>Priapulus</taxon>
    </lineage>
</organism>
<proteinExistence type="predicted"/>
<dbReference type="Proteomes" id="UP000695022">
    <property type="component" value="Unplaced"/>
</dbReference>
<reference evidence="3" key="1">
    <citation type="submission" date="2025-08" db="UniProtKB">
        <authorList>
            <consortium name="RefSeq"/>
        </authorList>
    </citation>
    <scope>IDENTIFICATION</scope>
</reference>
<evidence type="ECO:0000313" key="2">
    <source>
        <dbReference type="Proteomes" id="UP000695022"/>
    </source>
</evidence>
<feature type="domain" description="SAM" evidence="1">
    <location>
        <begin position="28"/>
        <end position="91"/>
    </location>
</feature>
<dbReference type="SUPFAM" id="SSF47769">
    <property type="entry name" value="SAM/Pointed domain"/>
    <property type="match status" value="1"/>
</dbReference>
<protein>
    <submittedName>
        <fullName evidence="3">Sterile alpha motif domain-containing protein 15-like</fullName>
    </submittedName>
</protein>
<name>A0ABM1E033_PRICU</name>
<dbReference type="PANTHER" id="PTHR46829">
    <property type="entry name" value="STERILE ALPHA MOTIF DOMAIN-CONTAINING PROTEIN 15"/>
    <property type="match status" value="1"/>
</dbReference>
<dbReference type="SMART" id="SM00454">
    <property type="entry name" value="SAM"/>
    <property type="match status" value="1"/>
</dbReference>
<dbReference type="RefSeq" id="XP_014665554.1">
    <property type="nucleotide sequence ID" value="XM_014810068.1"/>
</dbReference>
<dbReference type="InterPro" id="IPR001660">
    <property type="entry name" value="SAM"/>
</dbReference>